<evidence type="ECO:0000313" key="12">
    <source>
        <dbReference type="Proteomes" id="UP000240811"/>
    </source>
</evidence>
<evidence type="ECO:0000256" key="9">
    <source>
        <dbReference type="ARBA" id="ARBA00023136"/>
    </source>
</evidence>
<reference evidence="12" key="1">
    <citation type="submission" date="2018-02" db="EMBL/GenBank/DDBJ databases">
        <title>Genome sequence of Candidatus Liberibacter europaeus.</title>
        <authorList>
            <person name="Frampton R.A."/>
            <person name="Thompson S.M."/>
            <person name="David C."/>
            <person name="Addison S.M."/>
            <person name="Smith G.R."/>
        </authorList>
    </citation>
    <scope>NUCLEOTIDE SEQUENCE [LARGE SCALE GENOMIC DNA]</scope>
</reference>
<comment type="caution">
    <text evidence="11">The sequence shown here is derived from an EMBL/GenBank/DDBJ whole genome shotgun (WGS) entry which is preliminary data.</text>
</comment>
<comment type="function">
    <text evidence="1 10">Controls the rotational direction of flagella during chemotaxis.</text>
</comment>
<keyword evidence="11" id="KW-0966">Cell projection</keyword>
<proteinExistence type="inferred from homology"/>
<keyword evidence="10" id="KW-0997">Cell inner membrane</keyword>
<dbReference type="Pfam" id="PF03748">
    <property type="entry name" value="FliL"/>
    <property type="match status" value="1"/>
</dbReference>
<evidence type="ECO:0000256" key="2">
    <source>
        <dbReference type="ARBA" id="ARBA00004162"/>
    </source>
</evidence>
<evidence type="ECO:0000256" key="1">
    <source>
        <dbReference type="ARBA" id="ARBA00002254"/>
    </source>
</evidence>
<evidence type="ECO:0000256" key="8">
    <source>
        <dbReference type="ARBA" id="ARBA00022989"/>
    </source>
</evidence>
<keyword evidence="11" id="KW-0282">Flagellum</keyword>
<evidence type="ECO:0000256" key="4">
    <source>
        <dbReference type="ARBA" id="ARBA00022475"/>
    </source>
</evidence>
<dbReference type="InterPro" id="IPR005503">
    <property type="entry name" value="FliL"/>
</dbReference>
<dbReference type="GO" id="GO:0071973">
    <property type="term" value="P:bacterial-type flagellum-dependent cell motility"/>
    <property type="evidence" value="ECO:0007669"/>
    <property type="project" value="InterPro"/>
</dbReference>
<dbReference type="GO" id="GO:0005886">
    <property type="term" value="C:plasma membrane"/>
    <property type="evidence" value="ECO:0007669"/>
    <property type="project" value="UniProtKB-SubCell"/>
</dbReference>
<evidence type="ECO:0000256" key="10">
    <source>
        <dbReference type="RuleBase" id="RU364125"/>
    </source>
</evidence>
<evidence type="ECO:0000256" key="3">
    <source>
        <dbReference type="ARBA" id="ARBA00008281"/>
    </source>
</evidence>
<evidence type="ECO:0000256" key="6">
    <source>
        <dbReference type="ARBA" id="ARBA00022692"/>
    </source>
</evidence>
<keyword evidence="5 10" id="KW-0145">Chemotaxis</keyword>
<keyword evidence="7 10" id="KW-0283">Flagellar rotation</keyword>
<comment type="similarity">
    <text evidence="3 10">Belongs to the FliL family.</text>
</comment>
<keyword evidence="8 10" id="KW-1133">Transmembrane helix</keyword>
<dbReference type="GO" id="GO:0006935">
    <property type="term" value="P:chemotaxis"/>
    <property type="evidence" value="ECO:0007669"/>
    <property type="project" value="UniProtKB-KW"/>
</dbReference>
<dbReference type="AlphaFoldDB" id="A0A2T4VXP2"/>
<keyword evidence="4" id="KW-1003">Cell membrane</keyword>
<keyword evidence="11" id="KW-0969">Cilium</keyword>
<dbReference type="GO" id="GO:0009425">
    <property type="term" value="C:bacterial-type flagellum basal body"/>
    <property type="evidence" value="ECO:0007669"/>
    <property type="project" value="InterPro"/>
</dbReference>
<accession>A0A2T4VXP2</accession>
<evidence type="ECO:0000256" key="5">
    <source>
        <dbReference type="ARBA" id="ARBA00022500"/>
    </source>
</evidence>
<gene>
    <name evidence="11" type="ORF">C4617_01580</name>
</gene>
<evidence type="ECO:0000313" key="11">
    <source>
        <dbReference type="EMBL" id="PTL86538.1"/>
    </source>
</evidence>
<sequence>MSDDAAIQKYFNANRYYQVFITKFILLTCTGIFCGWLGGFEIISLLSDKEKNGVIISLLSSMRNNQNSSVSTDMGEIAQDKSHIIPLKPIITNFGATPEHMIRLDIALICKNIPDKVLLEMIHQDIIAYFRTISIEQITGPQGFRYLKNDVEEHINLRSKNLVSQVIFRTFIIT</sequence>
<organism evidence="11 12">
    <name type="scientific">Candidatus Liberibacter europaeus</name>
    <dbReference type="NCBI Taxonomy" id="744859"/>
    <lineage>
        <taxon>Bacteria</taxon>
        <taxon>Pseudomonadati</taxon>
        <taxon>Pseudomonadota</taxon>
        <taxon>Alphaproteobacteria</taxon>
        <taxon>Hyphomicrobiales</taxon>
        <taxon>Rhizobiaceae</taxon>
        <taxon>Liberibacter</taxon>
    </lineage>
</organism>
<dbReference type="EMBL" id="PSQJ01000002">
    <property type="protein sequence ID" value="PTL86538.1"/>
    <property type="molecule type" value="Genomic_DNA"/>
</dbReference>
<keyword evidence="6 10" id="KW-0812">Transmembrane</keyword>
<feature type="transmembrane region" description="Helical" evidence="10">
    <location>
        <begin position="20"/>
        <end position="43"/>
    </location>
</feature>
<keyword evidence="9 10" id="KW-0472">Membrane</keyword>
<name>A0A2T4VXP2_9HYPH</name>
<comment type="subcellular location">
    <subcellularLocation>
        <location evidence="10">Cell inner membrane</location>
    </subcellularLocation>
    <subcellularLocation>
        <location evidence="2">Cell membrane</location>
        <topology evidence="2">Single-pass membrane protein</topology>
    </subcellularLocation>
</comment>
<evidence type="ECO:0000256" key="7">
    <source>
        <dbReference type="ARBA" id="ARBA00022779"/>
    </source>
</evidence>
<dbReference type="Proteomes" id="UP000240811">
    <property type="component" value="Unassembled WGS sequence"/>
</dbReference>
<protein>
    <recommendedName>
        <fullName evidence="10">Flagellar protein FliL</fullName>
    </recommendedName>
</protein>